<dbReference type="EMBL" id="JADNRY010000483">
    <property type="protein sequence ID" value="KAF9048383.1"/>
    <property type="molecule type" value="Genomic_DNA"/>
</dbReference>
<organism evidence="1 2">
    <name type="scientific">Rhodocollybia butyracea</name>
    <dbReference type="NCBI Taxonomy" id="206335"/>
    <lineage>
        <taxon>Eukaryota</taxon>
        <taxon>Fungi</taxon>
        <taxon>Dikarya</taxon>
        <taxon>Basidiomycota</taxon>
        <taxon>Agaricomycotina</taxon>
        <taxon>Agaricomycetes</taxon>
        <taxon>Agaricomycetidae</taxon>
        <taxon>Agaricales</taxon>
        <taxon>Marasmiineae</taxon>
        <taxon>Omphalotaceae</taxon>
        <taxon>Rhodocollybia</taxon>
    </lineage>
</organism>
<evidence type="ECO:0000313" key="2">
    <source>
        <dbReference type="Proteomes" id="UP000772434"/>
    </source>
</evidence>
<dbReference type="Proteomes" id="UP000772434">
    <property type="component" value="Unassembled WGS sequence"/>
</dbReference>
<gene>
    <name evidence="1" type="ORF">BDP27DRAFT_1373760</name>
</gene>
<protein>
    <submittedName>
        <fullName evidence="1">Uncharacterized protein</fullName>
    </submittedName>
</protein>
<accession>A0A9P5P6Q4</accession>
<dbReference type="OrthoDB" id="3117574at2759"/>
<evidence type="ECO:0000313" key="1">
    <source>
        <dbReference type="EMBL" id="KAF9048383.1"/>
    </source>
</evidence>
<keyword evidence="2" id="KW-1185">Reference proteome</keyword>
<proteinExistence type="predicted"/>
<sequence>MEQCFIPGMRKIVDALDPTLSTKQPRPNIKLTHIPPLATQPHPPVPLWLYHLLNKRTIKTELYESMVDAMAAALLNHYFSLNGQFLVRPQHTYRILASISNQVKSDQWSLQVEGLSADRSLLMFSHSSAAIQLTNFSFNPASTSTPPGSSISLYDDISPSGSTSSFHDNLDVEIGEFDIPDTTIALWDMVEHPTLEELSIANGPSVLSDAVIDELGRLVIDKGHKSLRIPDLTVVHPLADFGSDSLIAIVENKFRSLTRAVAQLRGYAKDHFGNAPKMWSFAFALGPAGLMVAMFKFKSSTSSELVAISDDAETDGKTEAIWYPAIHDFVHRSLLRLLDDVCDNWELQWIEEDVEEA</sequence>
<reference evidence="1" key="1">
    <citation type="submission" date="2020-11" db="EMBL/GenBank/DDBJ databases">
        <authorList>
            <consortium name="DOE Joint Genome Institute"/>
            <person name="Ahrendt S."/>
            <person name="Riley R."/>
            <person name="Andreopoulos W."/>
            <person name="Labutti K."/>
            <person name="Pangilinan J."/>
            <person name="Ruiz-Duenas F.J."/>
            <person name="Barrasa J.M."/>
            <person name="Sanchez-Garcia M."/>
            <person name="Camarero S."/>
            <person name="Miyauchi S."/>
            <person name="Serrano A."/>
            <person name="Linde D."/>
            <person name="Babiker R."/>
            <person name="Drula E."/>
            <person name="Ayuso-Fernandez I."/>
            <person name="Pacheco R."/>
            <person name="Padilla G."/>
            <person name="Ferreira P."/>
            <person name="Barriuso J."/>
            <person name="Kellner H."/>
            <person name="Castanera R."/>
            <person name="Alfaro M."/>
            <person name="Ramirez L."/>
            <person name="Pisabarro A.G."/>
            <person name="Kuo A."/>
            <person name="Tritt A."/>
            <person name="Lipzen A."/>
            <person name="He G."/>
            <person name="Yan M."/>
            <person name="Ng V."/>
            <person name="Cullen D."/>
            <person name="Martin F."/>
            <person name="Rosso M.-N."/>
            <person name="Henrissat B."/>
            <person name="Hibbett D."/>
            <person name="Martinez A.T."/>
            <person name="Grigoriev I.V."/>
        </authorList>
    </citation>
    <scope>NUCLEOTIDE SEQUENCE</scope>
    <source>
        <strain evidence="1">AH 40177</strain>
    </source>
</reference>
<name>A0A9P5P6Q4_9AGAR</name>
<comment type="caution">
    <text evidence="1">The sequence shown here is derived from an EMBL/GenBank/DDBJ whole genome shotgun (WGS) entry which is preliminary data.</text>
</comment>
<dbReference type="AlphaFoldDB" id="A0A9P5P6Q4"/>